<gene>
    <name evidence="1" type="ORF">GJ744_001904</name>
</gene>
<dbReference type="OrthoDB" id="19619at2759"/>
<accession>A0A8H7EA45</accession>
<evidence type="ECO:0008006" key="3">
    <source>
        <dbReference type="Google" id="ProtNLM"/>
    </source>
</evidence>
<keyword evidence="2" id="KW-1185">Reference proteome</keyword>
<reference evidence="1" key="1">
    <citation type="submission" date="2020-02" db="EMBL/GenBank/DDBJ databases">
        <authorList>
            <person name="Palmer J.M."/>
        </authorList>
    </citation>
    <scope>NUCLEOTIDE SEQUENCE</scope>
    <source>
        <strain evidence="1">EPUS1.4</strain>
        <tissue evidence="1">Thallus</tissue>
    </source>
</reference>
<dbReference type="AlphaFoldDB" id="A0A8H7EA45"/>
<comment type="caution">
    <text evidence="1">The sequence shown here is derived from an EMBL/GenBank/DDBJ whole genome shotgun (WGS) entry which is preliminary data.</text>
</comment>
<dbReference type="EMBL" id="JAACFV010000013">
    <property type="protein sequence ID" value="KAF7512336.1"/>
    <property type="molecule type" value="Genomic_DNA"/>
</dbReference>
<dbReference type="Proteomes" id="UP000606974">
    <property type="component" value="Unassembled WGS sequence"/>
</dbReference>
<organism evidence="1 2">
    <name type="scientific">Endocarpon pusillum</name>
    <dbReference type="NCBI Taxonomy" id="364733"/>
    <lineage>
        <taxon>Eukaryota</taxon>
        <taxon>Fungi</taxon>
        <taxon>Dikarya</taxon>
        <taxon>Ascomycota</taxon>
        <taxon>Pezizomycotina</taxon>
        <taxon>Eurotiomycetes</taxon>
        <taxon>Chaetothyriomycetidae</taxon>
        <taxon>Verrucariales</taxon>
        <taxon>Verrucariaceae</taxon>
        <taxon>Endocarpon</taxon>
    </lineage>
</organism>
<name>A0A8H7EA45_9EURO</name>
<sequence length="332" mass="38187">MAVNAKHMTPLPSITTRCRQCLLNRFQSSRHFSSTPSERAMQDLRVPKDSIQRQLENKKSRKVEMKGMSGSRIPDDMGIIPQTFVRPSNSEMPRLFGSTWKTRLKLEWLWARTRAENFGSLLYYLWFMQRSRPASQRMPFDLRLRPAIALNLHKEVYTSLASGDLPILSKLICSGLAIKLKAIHTRRLANELPPQAWKLIRYTSPLRIPFNYTFWPLTSLLPGTQAKIMSDRVVPMPMGNHIYLRQCIVRIRSLQSLDKGDGNPPAVADLTEYLVMQQVKKEENEPATWKMWGTTKPLARQEMETMVSERAAQSQGKTTFMDRLNAVIPTRG</sequence>
<dbReference type="Gene3D" id="3.10.450.240">
    <property type="match status" value="1"/>
</dbReference>
<protein>
    <recommendedName>
        <fullName evidence="3">Tim44-like domain-containing protein</fullName>
    </recommendedName>
</protein>
<evidence type="ECO:0000313" key="1">
    <source>
        <dbReference type="EMBL" id="KAF7512336.1"/>
    </source>
</evidence>
<proteinExistence type="predicted"/>
<evidence type="ECO:0000313" key="2">
    <source>
        <dbReference type="Proteomes" id="UP000606974"/>
    </source>
</evidence>